<dbReference type="Gene3D" id="3.20.20.80">
    <property type="entry name" value="Glycosidases"/>
    <property type="match status" value="5"/>
</dbReference>
<feature type="domain" description="Glycosyl hydrolase family 30 TIM-barrel" evidence="7">
    <location>
        <begin position="531"/>
        <end position="744"/>
    </location>
</feature>
<feature type="domain" description="Glycosyl hydrolase family 30 TIM-barrel" evidence="7">
    <location>
        <begin position="257"/>
        <end position="402"/>
    </location>
</feature>
<feature type="domain" description="Glycosyl hydrolase family 30 TIM-barrel" evidence="7">
    <location>
        <begin position="2"/>
        <end position="54"/>
    </location>
</feature>
<dbReference type="EMBL" id="OC918453">
    <property type="protein sequence ID" value="CAD7649431.1"/>
    <property type="molecule type" value="Genomic_DNA"/>
</dbReference>
<dbReference type="Proteomes" id="UP000728032">
    <property type="component" value="Unassembled WGS sequence"/>
</dbReference>
<dbReference type="EMBL" id="CAJPVJ010003628">
    <property type="protein sequence ID" value="CAG2167797.1"/>
    <property type="molecule type" value="Genomic_DNA"/>
</dbReference>
<accession>A0A7R9LX86</accession>
<evidence type="ECO:0000256" key="3">
    <source>
        <dbReference type="ARBA" id="ARBA00012658"/>
    </source>
</evidence>
<protein>
    <recommendedName>
        <fullName evidence="3 6">Glucosylceramidase</fullName>
        <ecNumber evidence="3 6">3.2.1.45</ecNumber>
    </recommendedName>
</protein>
<dbReference type="Pfam" id="PF17189">
    <property type="entry name" value="Glyco_hydro_30C"/>
    <property type="match status" value="2"/>
</dbReference>
<evidence type="ECO:0000259" key="7">
    <source>
        <dbReference type="Pfam" id="PF02055"/>
    </source>
</evidence>
<dbReference type="GO" id="GO:0016020">
    <property type="term" value="C:membrane"/>
    <property type="evidence" value="ECO:0007669"/>
    <property type="project" value="GOC"/>
</dbReference>
<feature type="domain" description="Glycosyl hydrolase family 30 TIM-barrel" evidence="7">
    <location>
        <begin position="71"/>
        <end position="130"/>
    </location>
</feature>
<evidence type="ECO:0000256" key="2">
    <source>
        <dbReference type="ARBA" id="ARBA00005382"/>
    </source>
</evidence>
<keyword evidence="6" id="KW-0326">Glycosidase</keyword>
<organism evidence="9">
    <name type="scientific">Oppiella nova</name>
    <dbReference type="NCBI Taxonomy" id="334625"/>
    <lineage>
        <taxon>Eukaryota</taxon>
        <taxon>Metazoa</taxon>
        <taxon>Ecdysozoa</taxon>
        <taxon>Arthropoda</taxon>
        <taxon>Chelicerata</taxon>
        <taxon>Arachnida</taxon>
        <taxon>Acari</taxon>
        <taxon>Acariformes</taxon>
        <taxon>Sarcoptiformes</taxon>
        <taxon>Oribatida</taxon>
        <taxon>Brachypylina</taxon>
        <taxon>Oppioidea</taxon>
        <taxon>Oppiidae</taxon>
        <taxon>Oppiella</taxon>
    </lineage>
</organism>
<comment type="catalytic activity">
    <reaction evidence="1">
        <text>a beta-D-glucosyl-(1&lt;-&gt;1')-N-acylsphing-4-enine + H2O = an N-acylsphing-4-enine + D-glucose</text>
        <dbReference type="Rhea" id="RHEA:13269"/>
        <dbReference type="ChEBI" id="CHEBI:4167"/>
        <dbReference type="ChEBI" id="CHEBI:15377"/>
        <dbReference type="ChEBI" id="CHEBI:22801"/>
        <dbReference type="ChEBI" id="CHEBI:52639"/>
        <dbReference type="EC" id="3.2.1.45"/>
    </reaction>
    <physiologicalReaction direction="left-to-right" evidence="1">
        <dbReference type="Rhea" id="RHEA:13270"/>
    </physiologicalReaction>
</comment>
<reference evidence="9" key="1">
    <citation type="submission" date="2020-11" db="EMBL/GenBank/DDBJ databases">
        <authorList>
            <person name="Tran Van P."/>
        </authorList>
    </citation>
    <scope>NUCLEOTIDE SEQUENCE</scope>
</reference>
<dbReference type="AlphaFoldDB" id="A0A7R9LX86"/>
<feature type="domain" description="Glycosyl hydrolase family 30 beta sandwich" evidence="8">
    <location>
        <begin position="133"/>
        <end position="174"/>
    </location>
</feature>
<dbReference type="SUPFAM" id="SSF51011">
    <property type="entry name" value="Glycosyl hydrolase domain"/>
    <property type="match status" value="2"/>
</dbReference>
<dbReference type="InterPro" id="IPR033453">
    <property type="entry name" value="Glyco_hydro_30_TIM-barrel"/>
</dbReference>
<dbReference type="InterPro" id="IPR017853">
    <property type="entry name" value="GH"/>
</dbReference>
<evidence type="ECO:0000313" key="9">
    <source>
        <dbReference type="EMBL" id="CAD7649431.1"/>
    </source>
</evidence>
<dbReference type="Pfam" id="PF02055">
    <property type="entry name" value="Glyco_hydro_30"/>
    <property type="match status" value="4"/>
</dbReference>
<keyword evidence="4" id="KW-0732">Signal</keyword>
<name>A0A7R9LX86_9ACAR</name>
<feature type="domain" description="Glycosyl hydrolase family 30 beta sandwich" evidence="8">
    <location>
        <begin position="748"/>
        <end position="810"/>
    </location>
</feature>
<evidence type="ECO:0000259" key="8">
    <source>
        <dbReference type="Pfam" id="PF17189"/>
    </source>
</evidence>
<sequence length="836" mass="95222">MSPEQIRYFVEHNLGPTLAKAGYNKNKLKLMILDDNTPFLANWTDIVLADNRLAHVLYRWPRKWKVVLCGTQLNHWAVGWIEWNMALDLSGGPTWFERQGCGGPVYINPLKGEAYKQPSFYALGQFSKFISPDSVRIGHELVSSVDDIHVLTAKRPDNGVVVVVLNRGDDNMELNRRHIDNSDTVCVCNSTYCDDFPPIVRPKVGYLLVYESNKNGDRFKQTSLQFKPLSGKNNCLEKCKENEITISVDTNHEYQKIYGFGNAFTDSAGYMLSSVDPSLATAIINSYFSDNGIEFSFGRVPTSGADYSLRPYTYDDTYNDFTLENFSLQKEDFEWKIPYIKQAQSVCPHTLKLIGSNWSPPVWMKQIEEFIAFSELKGDVGGQYYQILANYLLKFLEAYKANVKWVPTSGADYSLRPYTYDDTYNDFTLENFSLQKEDFEWKIPYIKHAQSVCPHTLKLIGSNWSPPVWMKQIEEFIAHSELKGDVGGQYYQILADYLLKFLEAYKANGITFWGLTTENEPIEDHKLNNLKMFLEAYKANGITFWGLTTENEPIEDHKLNNLKMSASQIKHFVEYNLGPTLSKAGYDKSKLEVMIIDDNTPFLTNWTDIILADNTLAQYVSGIASHWYYNEDIGGEAVSEILEYIHDKHPDYFIMNTEACILDGPGNGNWSYAERYAFDIINIRERQLNHWAVGWIEWNMALDLSGGPTWFERKGCGGPVYIDPVKGEAYKQPSFYALGHFSKLVSPDSVRIGHELVSSVDGIYVLTAKRPDNGVVVVVLNRGDDNMELNVNYQNNWVTHGIPAHSIQSYIWYETSSSDIGTSTSTSTSTSAIEKY</sequence>
<dbReference type="GO" id="GO:0006680">
    <property type="term" value="P:glucosylceramide catabolic process"/>
    <property type="evidence" value="ECO:0007669"/>
    <property type="project" value="TreeGrafter"/>
</dbReference>
<keyword evidence="6" id="KW-0746">Sphingolipid metabolism</keyword>
<dbReference type="PANTHER" id="PTHR11069">
    <property type="entry name" value="GLUCOSYLCERAMIDASE"/>
    <property type="match status" value="1"/>
</dbReference>
<proteinExistence type="inferred from homology"/>
<keyword evidence="5 6" id="KW-0378">Hydrolase</keyword>
<evidence type="ECO:0000256" key="4">
    <source>
        <dbReference type="ARBA" id="ARBA00022729"/>
    </source>
</evidence>
<comment type="similarity">
    <text evidence="2 6">Belongs to the glycosyl hydrolase 30 family.</text>
</comment>
<keyword evidence="6" id="KW-0443">Lipid metabolism</keyword>
<dbReference type="PANTHER" id="PTHR11069:SF23">
    <property type="entry name" value="LYSOSOMAL ACID GLUCOSYLCERAMIDASE"/>
    <property type="match status" value="1"/>
</dbReference>
<dbReference type="OrthoDB" id="2160638at2759"/>
<dbReference type="EC" id="3.2.1.45" evidence="3 6"/>
<evidence type="ECO:0000256" key="1">
    <source>
        <dbReference type="ARBA" id="ARBA00001013"/>
    </source>
</evidence>
<evidence type="ECO:0000313" key="10">
    <source>
        <dbReference type="Proteomes" id="UP000728032"/>
    </source>
</evidence>
<gene>
    <name evidence="9" type="ORF">ONB1V03_LOCUS7294</name>
</gene>
<dbReference type="SUPFAM" id="SSF51445">
    <property type="entry name" value="(Trans)glycosidases"/>
    <property type="match status" value="4"/>
</dbReference>
<dbReference type="InterPro" id="IPR033452">
    <property type="entry name" value="GH30_C"/>
</dbReference>
<dbReference type="InterPro" id="IPR001139">
    <property type="entry name" value="Glyco_hydro_30"/>
</dbReference>
<keyword evidence="10" id="KW-1185">Reference proteome</keyword>
<evidence type="ECO:0000256" key="6">
    <source>
        <dbReference type="RuleBase" id="RU361188"/>
    </source>
</evidence>
<dbReference type="PRINTS" id="PR00843">
    <property type="entry name" value="GLHYDRLASE30"/>
</dbReference>
<evidence type="ECO:0000256" key="5">
    <source>
        <dbReference type="ARBA" id="ARBA00022801"/>
    </source>
</evidence>
<dbReference type="GO" id="GO:0004348">
    <property type="term" value="F:glucosylceramidase activity"/>
    <property type="evidence" value="ECO:0007669"/>
    <property type="project" value="UniProtKB-EC"/>
</dbReference>